<name>A0A3M9WZY6_9HYPH</name>
<dbReference type="Proteomes" id="UP000275436">
    <property type="component" value="Unassembled WGS sequence"/>
</dbReference>
<evidence type="ECO:0000313" key="3">
    <source>
        <dbReference type="Proteomes" id="UP000275436"/>
    </source>
</evidence>
<dbReference type="AlphaFoldDB" id="A0A3M9WZY6"/>
<feature type="compositionally biased region" description="Basic and acidic residues" evidence="1">
    <location>
        <begin position="91"/>
        <end position="101"/>
    </location>
</feature>
<protein>
    <submittedName>
        <fullName evidence="2">Uncharacterized protein</fullName>
    </submittedName>
</protein>
<accession>A0A3M9WZY6</accession>
<proteinExistence type="predicted"/>
<evidence type="ECO:0000256" key="1">
    <source>
        <dbReference type="SAM" id="MobiDB-lite"/>
    </source>
</evidence>
<gene>
    <name evidence="2" type="ORF">DNR46_36030</name>
</gene>
<dbReference type="EMBL" id="QKOD01000026">
    <property type="protein sequence ID" value="RNJ41092.1"/>
    <property type="molecule type" value="Genomic_DNA"/>
</dbReference>
<organism evidence="2 3">
    <name type="scientific">Mesorhizobium japonicum</name>
    <dbReference type="NCBI Taxonomy" id="2066070"/>
    <lineage>
        <taxon>Bacteria</taxon>
        <taxon>Pseudomonadati</taxon>
        <taxon>Pseudomonadota</taxon>
        <taxon>Alphaproteobacteria</taxon>
        <taxon>Hyphomicrobiales</taxon>
        <taxon>Phyllobacteriaceae</taxon>
        <taxon>Mesorhizobium</taxon>
    </lineage>
</organism>
<sequence>MNLVLSFAGRRTLIAGRSTIGRATAMAEETRTGRQALVPANDNGDLASPEGRSESVAAAKLDRVVLDIARLIGRRLAQETFEAMQAANDNRPGRREGEGRESNGNPPGNRREDLPP</sequence>
<feature type="region of interest" description="Disordered" evidence="1">
    <location>
        <begin position="83"/>
        <end position="116"/>
    </location>
</feature>
<comment type="caution">
    <text evidence="2">The sequence shown here is derived from an EMBL/GenBank/DDBJ whole genome shotgun (WGS) entry which is preliminary data.</text>
</comment>
<evidence type="ECO:0000313" key="2">
    <source>
        <dbReference type="EMBL" id="RNJ41092.1"/>
    </source>
</evidence>
<reference evidence="2 3" key="1">
    <citation type="journal article" date="2018" name="Mol. Plant Microbe Interact.">
        <title>Taxonomically Different Co-Microsymbionts of a Relict Legume, Oxytropis popoviana, Have Complementary Sets of Symbiotic Genes and Together Increase the Efficiency of Plant Nodulation.</title>
        <authorList>
            <person name="Safronova V."/>
            <person name="Belimov A."/>
            <person name="Sazanova A."/>
            <person name="Chirak E."/>
            <person name="Verkhozina A."/>
            <person name="Kuznetsova I."/>
            <person name="Andronov E."/>
            <person name="Puhalsky J."/>
            <person name="Tikhonovich I."/>
        </authorList>
    </citation>
    <scope>NUCLEOTIDE SEQUENCE [LARGE SCALE GENOMIC DNA]</scope>
    <source>
        <strain evidence="2 3">Opo-235</strain>
    </source>
</reference>